<dbReference type="NCBIfam" id="TIGR00419">
    <property type="entry name" value="tim"/>
    <property type="match status" value="1"/>
</dbReference>
<dbReference type="HAMAP" id="MF_00147_B">
    <property type="entry name" value="TIM_B"/>
    <property type="match status" value="1"/>
</dbReference>
<dbReference type="GO" id="GO:0006094">
    <property type="term" value="P:gluconeogenesis"/>
    <property type="evidence" value="ECO:0007669"/>
    <property type="project" value="UniProtKB-KW"/>
</dbReference>
<dbReference type="CDD" id="cd00311">
    <property type="entry name" value="TIM"/>
    <property type="match status" value="1"/>
</dbReference>
<proteinExistence type="inferred from homology"/>
<evidence type="ECO:0000256" key="2">
    <source>
        <dbReference type="ARBA" id="ARBA00011940"/>
    </source>
</evidence>
<dbReference type="GO" id="GO:0005829">
    <property type="term" value="C:cytosol"/>
    <property type="evidence" value="ECO:0007669"/>
    <property type="project" value="TreeGrafter"/>
</dbReference>
<comment type="pathway">
    <text evidence="1">Carbohydrate degradation; glycolysis; D-glyceraldehyde 3-phosphate from glycerone phosphate: step 1/1.</text>
</comment>
<dbReference type="GO" id="GO:0006096">
    <property type="term" value="P:glycolytic process"/>
    <property type="evidence" value="ECO:0007669"/>
    <property type="project" value="UniProtKB-KW"/>
</dbReference>
<keyword evidence="6 7" id="KW-0413">Isomerase</keyword>
<dbReference type="InterPro" id="IPR000652">
    <property type="entry name" value="Triosephosphate_isomerase"/>
</dbReference>
<reference evidence="7" key="1">
    <citation type="submission" date="2018-06" db="EMBL/GenBank/DDBJ databases">
        <authorList>
            <person name="Zhirakovskaya E."/>
        </authorList>
    </citation>
    <scope>NUCLEOTIDE SEQUENCE</scope>
</reference>
<dbReference type="PROSITE" id="PS00171">
    <property type="entry name" value="TIM_1"/>
    <property type="match status" value="1"/>
</dbReference>
<dbReference type="SUPFAM" id="SSF51351">
    <property type="entry name" value="Triosephosphate isomerase (TIM)"/>
    <property type="match status" value="1"/>
</dbReference>
<dbReference type="PANTHER" id="PTHR21139:SF42">
    <property type="entry name" value="TRIOSEPHOSPHATE ISOMERASE"/>
    <property type="match status" value="1"/>
</dbReference>
<protein>
    <recommendedName>
        <fullName evidence="2">triose-phosphate isomerase</fullName>
        <ecNumber evidence="2">5.3.1.1</ecNumber>
    </recommendedName>
</protein>
<dbReference type="InterPro" id="IPR013785">
    <property type="entry name" value="Aldolase_TIM"/>
</dbReference>
<evidence type="ECO:0000256" key="4">
    <source>
        <dbReference type="ARBA" id="ARBA00022490"/>
    </source>
</evidence>
<dbReference type="Gene3D" id="3.20.20.70">
    <property type="entry name" value="Aldolase class I"/>
    <property type="match status" value="1"/>
</dbReference>
<dbReference type="PANTHER" id="PTHR21139">
    <property type="entry name" value="TRIOSEPHOSPHATE ISOMERASE"/>
    <property type="match status" value="1"/>
</dbReference>
<dbReference type="FunFam" id="3.20.20.70:FF:000016">
    <property type="entry name" value="Triosephosphate isomerase"/>
    <property type="match status" value="1"/>
</dbReference>
<evidence type="ECO:0000256" key="1">
    <source>
        <dbReference type="ARBA" id="ARBA00004680"/>
    </source>
</evidence>
<dbReference type="EMBL" id="UOEA01000018">
    <property type="protein sequence ID" value="VAV82467.1"/>
    <property type="molecule type" value="Genomic_DNA"/>
</dbReference>
<dbReference type="EC" id="5.3.1.1" evidence="2"/>
<dbReference type="InterPro" id="IPR035990">
    <property type="entry name" value="TIM_sf"/>
</dbReference>
<dbReference type="GO" id="GO:0019563">
    <property type="term" value="P:glycerol catabolic process"/>
    <property type="evidence" value="ECO:0007669"/>
    <property type="project" value="TreeGrafter"/>
</dbReference>
<evidence type="ECO:0000256" key="5">
    <source>
        <dbReference type="ARBA" id="ARBA00023152"/>
    </source>
</evidence>
<dbReference type="GO" id="GO:0004807">
    <property type="term" value="F:triose-phosphate isomerase activity"/>
    <property type="evidence" value="ECO:0007669"/>
    <property type="project" value="UniProtKB-EC"/>
</dbReference>
<keyword evidence="4" id="KW-0963">Cytoplasm</keyword>
<evidence type="ECO:0000313" key="7">
    <source>
        <dbReference type="EMBL" id="VAV82467.1"/>
    </source>
</evidence>
<sequence>MLRPLIIGNWKMNNTIHQSVELVMKLREFVKTERDTDIVIAPPFTALHHIGFLIADTPIRLAAQNMHHEKTGAYTGDLSGEMLKDVGCEYVILGHSERRKCHCETDETVNRKLKAAIRDELKPIVCVGESLEQREAGDAIKTIKAQVSGSLKELGPGMVKNLAIAYEPVWAIGTGKTATPTEAEEIHNAIRELLFEKFGMAATENIRIIYGGSVTPENIDALMAQANIDGVLVGGASLKADSFARIINFKESI</sequence>
<evidence type="ECO:0000256" key="3">
    <source>
        <dbReference type="ARBA" id="ARBA00022432"/>
    </source>
</evidence>
<dbReference type="InterPro" id="IPR022896">
    <property type="entry name" value="TrioseP_Isoase_bac/euk"/>
</dbReference>
<dbReference type="InterPro" id="IPR020861">
    <property type="entry name" value="Triosephosphate_isomerase_AS"/>
</dbReference>
<dbReference type="GO" id="GO:0046166">
    <property type="term" value="P:glyceraldehyde-3-phosphate biosynthetic process"/>
    <property type="evidence" value="ECO:0007669"/>
    <property type="project" value="TreeGrafter"/>
</dbReference>
<dbReference type="Pfam" id="PF00121">
    <property type="entry name" value="TIM"/>
    <property type="match status" value="1"/>
</dbReference>
<gene>
    <name evidence="7" type="ORF">MNBD_DELTA01-228</name>
</gene>
<keyword evidence="5" id="KW-0324">Glycolysis</keyword>
<dbReference type="PROSITE" id="PS51440">
    <property type="entry name" value="TIM_2"/>
    <property type="match status" value="1"/>
</dbReference>
<organism evidence="7">
    <name type="scientific">hydrothermal vent metagenome</name>
    <dbReference type="NCBI Taxonomy" id="652676"/>
    <lineage>
        <taxon>unclassified sequences</taxon>
        <taxon>metagenomes</taxon>
        <taxon>ecological metagenomes</taxon>
    </lineage>
</organism>
<keyword evidence="3" id="KW-0312">Gluconeogenesis</keyword>
<evidence type="ECO:0000256" key="6">
    <source>
        <dbReference type="ARBA" id="ARBA00023235"/>
    </source>
</evidence>
<accession>A0A3B0QRP0</accession>
<dbReference type="AlphaFoldDB" id="A0A3B0QRP0"/>
<name>A0A3B0QRP0_9ZZZZ</name>